<dbReference type="Proteomes" id="UP001611548">
    <property type="component" value="Unassembled WGS sequence"/>
</dbReference>
<name>A0ABW7UW42_9ACTN</name>
<sequence length="115" mass="12746">MTTPAPFEGLPSAGQQPAYQCWATAYPLHGLCPILLGASTAATPRLALRWLRDRTGHITDQLDAPYAQPGRHWLWDEADHERALTYLAAGRAYQLTLHDESAQYVLVVYPSGTAW</sequence>
<gene>
    <name evidence="1" type="ORF">ACH429_17295</name>
</gene>
<accession>A0ABW7UW42</accession>
<proteinExistence type="predicted"/>
<comment type="caution">
    <text evidence="1">The sequence shown here is derived from an EMBL/GenBank/DDBJ whole genome shotgun (WGS) entry which is preliminary data.</text>
</comment>
<keyword evidence="2" id="KW-1185">Reference proteome</keyword>
<protein>
    <submittedName>
        <fullName evidence="1">Uncharacterized protein</fullName>
    </submittedName>
</protein>
<organism evidence="1 2">
    <name type="scientific">Streptomyces pathocidini</name>
    <dbReference type="NCBI Taxonomy" id="1650571"/>
    <lineage>
        <taxon>Bacteria</taxon>
        <taxon>Bacillati</taxon>
        <taxon>Actinomycetota</taxon>
        <taxon>Actinomycetes</taxon>
        <taxon>Kitasatosporales</taxon>
        <taxon>Streptomycetaceae</taxon>
        <taxon>Streptomyces</taxon>
    </lineage>
</organism>
<evidence type="ECO:0000313" key="1">
    <source>
        <dbReference type="EMBL" id="MFI1965837.1"/>
    </source>
</evidence>
<dbReference type="EMBL" id="JBIRWE010000006">
    <property type="protein sequence ID" value="MFI1965837.1"/>
    <property type="molecule type" value="Genomic_DNA"/>
</dbReference>
<dbReference type="RefSeq" id="WP_055471550.1">
    <property type="nucleotide sequence ID" value="NZ_JBIRWE010000006.1"/>
</dbReference>
<evidence type="ECO:0000313" key="2">
    <source>
        <dbReference type="Proteomes" id="UP001611548"/>
    </source>
</evidence>
<reference evidence="1 2" key="1">
    <citation type="submission" date="2024-10" db="EMBL/GenBank/DDBJ databases">
        <title>The Natural Products Discovery Center: Release of the First 8490 Sequenced Strains for Exploring Actinobacteria Biosynthetic Diversity.</title>
        <authorList>
            <person name="Kalkreuter E."/>
            <person name="Kautsar S.A."/>
            <person name="Yang D."/>
            <person name="Bader C.D."/>
            <person name="Teijaro C.N."/>
            <person name="Fluegel L."/>
            <person name="Davis C.M."/>
            <person name="Simpson J.R."/>
            <person name="Lauterbach L."/>
            <person name="Steele A.D."/>
            <person name="Gui C."/>
            <person name="Meng S."/>
            <person name="Li G."/>
            <person name="Viehrig K."/>
            <person name="Ye F."/>
            <person name="Su P."/>
            <person name="Kiefer A.F."/>
            <person name="Nichols A."/>
            <person name="Cepeda A.J."/>
            <person name="Yan W."/>
            <person name="Fan B."/>
            <person name="Jiang Y."/>
            <person name="Adhikari A."/>
            <person name="Zheng C.-J."/>
            <person name="Schuster L."/>
            <person name="Cowan T.M."/>
            <person name="Smanski M.J."/>
            <person name="Chevrette M.G."/>
            <person name="De Carvalho L.P.S."/>
            <person name="Shen B."/>
        </authorList>
    </citation>
    <scope>NUCLEOTIDE SEQUENCE [LARGE SCALE GENOMIC DNA]</scope>
    <source>
        <strain evidence="1 2">NPDC020327</strain>
    </source>
</reference>